<keyword evidence="2" id="KW-1185">Reference proteome</keyword>
<sequence length="346" mass="36253">MASTSHPESPLDRPGDLIAALPAVLGFVPEKSIVVVTAADDEMGAILRADLADPRVPHLAEMAATAGAEAVIAVIVDDEGAGCPMCADEHRELAHELTVELARWGVELLAAHVVDVVAAGGTWVCADGCGASGRVEDPSASPVAAAAVLDGRRLYARRDELVEVVAVADPQRSAELAAMIEQAGPLDGDRAGALARSDIEHALACAEQLAAGTALRDEQTVRLARSLTDPRVRDTLYALAVGDRAGVAESLWADLSRRLPSPWRVEALVLLAFSAYARGDGPLAGISLDAALTCAPLHRMAGMLDQALQSGMRPEQIRELARTGYRLASQLGVRLPPRQAFGRRAG</sequence>
<evidence type="ECO:0008006" key="3">
    <source>
        <dbReference type="Google" id="ProtNLM"/>
    </source>
</evidence>
<comment type="caution">
    <text evidence="1">The sequence shown here is derived from an EMBL/GenBank/DDBJ whole genome shotgun (WGS) entry which is preliminary data.</text>
</comment>
<reference evidence="1 2" key="1">
    <citation type="journal article" date="2015" name="Genome Biol. Evol.">
        <title>Characterization of Three Mycobacterium spp. with Potential Use in Bioremediation by Genome Sequencing and Comparative Genomics.</title>
        <authorList>
            <person name="Das S."/>
            <person name="Pettersson B.M."/>
            <person name="Behra P.R."/>
            <person name="Ramesh M."/>
            <person name="Dasgupta S."/>
            <person name="Bhattacharya A."/>
            <person name="Kirsebom L.A."/>
        </authorList>
    </citation>
    <scope>NUCLEOTIDE SEQUENCE [LARGE SCALE GENOMIC DNA]</scope>
    <source>
        <strain evidence="1 2">DSM 43826</strain>
    </source>
</reference>
<dbReference type="EMBL" id="JYNL01000020">
    <property type="protein sequence ID" value="KMO78298.1"/>
    <property type="molecule type" value="Genomic_DNA"/>
</dbReference>
<dbReference type="AlphaFoldDB" id="A0A0J6W8S4"/>
<dbReference type="Pfam" id="PF13830">
    <property type="entry name" value="DUF4192"/>
    <property type="match status" value="1"/>
</dbReference>
<dbReference type="InterPro" id="IPR025447">
    <property type="entry name" value="DUF4192"/>
</dbReference>
<dbReference type="Proteomes" id="UP000036513">
    <property type="component" value="Unassembled WGS sequence"/>
</dbReference>
<dbReference type="SMR" id="A0A0J6W8S4"/>
<dbReference type="PATRIC" id="fig|37916.4.peg.2134"/>
<name>A0A0J6W8S4_9MYCO</name>
<proteinExistence type="predicted"/>
<gene>
    <name evidence="1" type="ORF">MCHLDSM_02215</name>
</gene>
<accession>A0A0J6W8S4</accession>
<evidence type="ECO:0000313" key="2">
    <source>
        <dbReference type="Proteomes" id="UP000036513"/>
    </source>
</evidence>
<protein>
    <recommendedName>
        <fullName evidence="3">DUF4192 domain-containing protein</fullName>
    </recommendedName>
</protein>
<dbReference type="STRING" id="37916.MCHLDSM_02215"/>
<organism evidence="1 2">
    <name type="scientific">Mycolicibacterium chlorophenolicum</name>
    <dbReference type="NCBI Taxonomy" id="37916"/>
    <lineage>
        <taxon>Bacteria</taxon>
        <taxon>Bacillati</taxon>
        <taxon>Actinomycetota</taxon>
        <taxon>Actinomycetes</taxon>
        <taxon>Mycobacteriales</taxon>
        <taxon>Mycobacteriaceae</taxon>
        <taxon>Mycolicibacterium</taxon>
    </lineage>
</organism>
<evidence type="ECO:0000313" key="1">
    <source>
        <dbReference type="EMBL" id="KMO78298.1"/>
    </source>
</evidence>
<dbReference type="RefSeq" id="WP_048469889.1">
    <property type="nucleotide sequence ID" value="NZ_JYNL01000020.1"/>
</dbReference>